<sequence>MEFATMKLLVAVLVTVMFASVAVSAQDFGELAPAPAPQLKRALLFLPRLQCSLSYSDAQWIIKLCS</sequence>
<protein>
    <submittedName>
        <fullName evidence="2">Uncharacterized protein</fullName>
    </submittedName>
</protein>
<reference evidence="2 3" key="1">
    <citation type="submission" date="2020-10" db="EMBL/GenBank/DDBJ databases">
        <title>Plant Genome Project.</title>
        <authorList>
            <person name="Zhang R.-G."/>
        </authorList>
    </citation>
    <scope>NUCLEOTIDE SEQUENCE [LARGE SCALE GENOMIC DNA]</scope>
    <source>
        <strain evidence="2">FAFU-HL-1</strain>
        <tissue evidence="2">Leaf</tissue>
    </source>
</reference>
<dbReference type="OrthoDB" id="827240at2759"/>
<name>A0A835J8T1_9ROSI</name>
<keyword evidence="1" id="KW-0732">Signal</keyword>
<evidence type="ECO:0000313" key="3">
    <source>
        <dbReference type="Proteomes" id="UP000657918"/>
    </source>
</evidence>
<feature type="chain" id="PRO_5032402955" evidence="1">
    <location>
        <begin position="26"/>
        <end position="66"/>
    </location>
</feature>
<comment type="caution">
    <text evidence="2">The sequence shown here is derived from an EMBL/GenBank/DDBJ whole genome shotgun (WGS) entry which is preliminary data.</text>
</comment>
<organism evidence="2 3">
    <name type="scientific">Salix dunnii</name>
    <dbReference type="NCBI Taxonomy" id="1413687"/>
    <lineage>
        <taxon>Eukaryota</taxon>
        <taxon>Viridiplantae</taxon>
        <taxon>Streptophyta</taxon>
        <taxon>Embryophyta</taxon>
        <taxon>Tracheophyta</taxon>
        <taxon>Spermatophyta</taxon>
        <taxon>Magnoliopsida</taxon>
        <taxon>eudicotyledons</taxon>
        <taxon>Gunneridae</taxon>
        <taxon>Pentapetalae</taxon>
        <taxon>rosids</taxon>
        <taxon>fabids</taxon>
        <taxon>Malpighiales</taxon>
        <taxon>Salicaceae</taxon>
        <taxon>Saliceae</taxon>
        <taxon>Salix</taxon>
    </lineage>
</organism>
<gene>
    <name evidence="2" type="ORF">SADUNF_Sadunf16G0154200</name>
</gene>
<evidence type="ECO:0000313" key="2">
    <source>
        <dbReference type="EMBL" id="KAF9665730.1"/>
    </source>
</evidence>
<dbReference type="AlphaFoldDB" id="A0A835J8T1"/>
<accession>A0A835J8T1</accession>
<evidence type="ECO:0000256" key="1">
    <source>
        <dbReference type="SAM" id="SignalP"/>
    </source>
</evidence>
<dbReference type="EMBL" id="JADGMS010000016">
    <property type="protein sequence ID" value="KAF9665730.1"/>
    <property type="molecule type" value="Genomic_DNA"/>
</dbReference>
<dbReference type="Proteomes" id="UP000657918">
    <property type="component" value="Chromosome 16"/>
</dbReference>
<proteinExistence type="predicted"/>
<keyword evidence="3" id="KW-1185">Reference proteome</keyword>
<feature type="signal peptide" evidence="1">
    <location>
        <begin position="1"/>
        <end position="25"/>
    </location>
</feature>